<dbReference type="EMBL" id="ACIM02000001">
    <property type="protein sequence ID" value="EEW96356.1"/>
    <property type="molecule type" value="Genomic_DNA"/>
</dbReference>
<dbReference type="GO" id="GO:0006396">
    <property type="term" value="P:RNA processing"/>
    <property type="evidence" value="ECO:0007669"/>
    <property type="project" value="UniProtKB-ARBA"/>
</dbReference>
<organism evidence="5 6">
    <name type="scientific">Dialister invisus DSM 15470</name>
    <dbReference type="NCBI Taxonomy" id="592028"/>
    <lineage>
        <taxon>Bacteria</taxon>
        <taxon>Bacillati</taxon>
        <taxon>Bacillota</taxon>
        <taxon>Negativicutes</taxon>
        <taxon>Veillonellales</taxon>
        <taxon>Veillonellaceae</taxon>
        <taxon>Dialister</taxon>
    </lineage>
</organism>
<dbReference type="GeneID" id="78277051"/>
<dbReference type="GO" id="GO:0003723">
    <property type="term" value="F:RNA binding"/>
    <property type="evidence" value="ECO:0007669"/>
    <property type="project" value="InterPro"/>
</dbReference>
<dbReference type="GO" id="GO:0009982">
    <property type="term" value="F:pseudouridine synthase activity"/>
    <property type="evidence" value="ECO:0007669"/>
    <property type="project" value="InterPro"/>
</dbReference>
<keyword evidence="5" id="KW-0413">Isomerase</keyword>
<dbReference type="eggNOG" id="COG0564">
    <property type="taxonomic scope" value="Bacteria"/>
</dbReference>
<dbReference type="InterPro" id="IPR050188">
    <property type="entry name" value="RluA_PseudoU_synthase"/>
</dbReference>
<evidence type="ECO:0000256" key="2">
    <source>
        <dbReference type="ARBA" id="ARBA00031870"/>
    </source>
</evidence>
<reference evidence="5" key="1">
    <citation type="submission" date="2009-09" db="EMBL/GenBank/DDBJ databases">
        <authorList>
            <person name="Weinstock G."/>
            <person name="Sodergren E."/>
            <person name="Clifton S."/>
            <person name="Fulton L."/>
            <person name="Fulton B."/>
            <person name="Courtney L."/>
            <person name="Fronick C."/>
            <person name="Harrison M."/>
            <person name="Strong C."/>
            <person name="Farmer C."/>
            <person name="Delahaunty K."/>
            <person name="Markovic C."/>
            <person name="Hall O."/>
            <person name="Minx P."/>
            <person name="Tomlinson C."/>
            <person name="Mitreva M."/>
            <person name="Nelson J."/>
            <person name="Hou S."/>
            <person name="Wollam A."/>
            <person name="Pepin K.H."/>
            <person name="Johnson M."/>
            <person name="Bhonagiri V."/>
            <person name="Nash W.E."/>
            <person name="Warren W."/>
            <person name="Chinwalla A."/>
            <person name="Mardis E.R."/>
            <person name="Wilson R.K."/>
        </authorList>
    </citation>
    <scope>NUCLEOTIDE SEQUENCE [LARGE SCALE GENOMIC DNA]</scope>
    <source>
        <strain evidence="5">DSM 15470</strain>
    </source>
</reference>
<name>C9LLD9_9FIRM</name>
<dbReference type="STRING" id="592028.GCWU000321_00295"/>
<evidence type="ECO:0000313" key="6">
    <source>
        <dbReference type="Proteomes" id="UP000004736"/>
    </source>
</evidence>
<evidence type="ECO:0000256" key="1">
    <source>
        <dbReference type="ARBA" id="ARBA00000073"/>
    </source>
</evidence>
<dbReference type="SUPFAM" id="SSF55120">
    <property type="entry name" value="Pseudouridine synthase"/>
    <property type="match status" value="1"/>
</dbReference>
<proteinExistence type="predicted"/>
<dbReference type="AlphaFoldDB" id="C9LLD9"/>
<sequence>MKEFTITKAEEGQTLFKYLCKLLPQAPASLFHKSFRKKNITWNDEKCTGKEILREKDNIKIWFSDETFHTFSEKKNADPSQKKSAFPFSRRIIYEDEHILIVDKPAGILTQSDNSNELSLNDALLDYCHYNNHSTAKPSVCNRLDRNTSGIVLCGKTVKGLQMLNEIIKNRTLHKYYRCIVLGETKEQDTLKGFLIKNESANQVTIITEQKDNAVPIETRYKRISTMERAGNICSLLEVRLITGRPHQIRAHLTSIGHPILGDRKYRNKKSIEISKALHIPHQLLCACSITFPKIKGTFDYLSGKRFSSFVTW</sequence>
<dbReference type="GO" id="GO:0001522">
    <property type="term" value="P:pseudouridine synthesis"/>
    <property type="evidence" value="ECO:0007669"/>
    <property type="project" value="InterPro"/>
</dbReference>
<dbReference type="GO" id="GO:0140098">
    <property type="term" value="F:catalytic activity, acting on RNA"/>
    <property type="evidence" value="ECO:0007669"/>
    <property type="project" value="UniProtKB-ARBA"/>
</dbReference>
<gene>
    <name evidence="5" type="ORF">GCWU000321_00295</name>
</gene>
<dbReference type="Pfam" id="PF00849">
    <property type="entry name" value="PseudoU_synth_2"/>
    <property type="match status" value="1"/>
</dbReference>
<evidence type="ECO:0000256" key="3">
    <source>
        <dbReference type="ARBA" id="ARBA00033164"/>
    </source>
</evidence>
<dbReference type="CDD" id="cd02869">
    <property type="entry name" value="PseudoU_synth_RluA_like"/>
    <property type="match status" value="1"/>
</dbReference>
<dbReference type="Proteomes" id="UP000004736">
    <property type="component" value="Unassembled WGS sequence"/>
</dbReference>
<dbReference type="OrthoDB" id="9773999at2"/>
<dbReference type="InterPro" id="IPR020103">
    <property type="entry name" value="PsdUridine_synth_cat_dom_sf"/>
</dbReference>
<feature type="domain" description="Pseudouridine synthase RsuA/RluA-like" evidence="4">
    <location>
        <begin position="98"/>
        <end position="254"/>
    </location>
</feature>
<dbReference type="InterPro" id="IPR006224">
    <property type="entry name" value="PsdUridine_synth_RluA-like_CS"/>
</dbReference>
<evidence type="ECO:0000259" key="4">
    <source>
        <dbReference type="Pfam" id="PF00849"/>
    </source>
</evidence>
<dbReference type="PROSITE" id="PS01129">
    <property type="entry name" value="PSI_RLU"/>
    <property type="match status" value="1"/>
</dbReference>
<evidence type="ECO:0000313" key="5">
    <source>
        <dbReference type="EMBL" id="EEW96356.1"/>
    </source>
</evidence>
<dbReference type="PANTHER" id="PTHR21600">
    <property type="entry name" value="MITOCHONDRIAL RNA PSEUDOURIDINE SYNTHASE"/>
    <property type="match status" value="1"/>
</dbReference>
<comment type="catalytic activity">
    <reaction evidence="1">
        <text>a uridine in RNA = a pseudouridine in RNA</text>
        <dbReference type="Rhea" id="RHEA:48348"/>
        <dbReference type="Rhea" id="RHEA-COMP:12068"/>
        <dbReference type="Rhea" id="RHEA-COMP:12069"/>
        <dbReference type="ChEBI" id="CHEBI:65314"/>
        <dbReference type="ChEBI" id="CHEBI:65315"/>
    </reaction>
</comment>
<dbReference type="Gene3D" id="3.30.2350.10">
    <property type="entry name" value="Pseudouridine synthase"/>
    <property type="match status" value="1"/>
</dbReference>
<dbReference type="HOGENOM" id="CLU_016902_1_0_9"/>
<protein>
    <recommendedName>
        <fullName evidence="2">RNA pseudouridylate synthase</fullName>
    </recommendedName>
    <alternativeName>
        <fullName evidence="3">RNA-uridine isomerase</fullName>
    </alternativeName>
</protein>
<comment type="caution">
    <text evidence="5">The sequence shown here is derived from an EMBL/GenBank/DDBJ whole genome shotgun (WGS) entry which is preliminary data.</text>
</comment>
<dbReference type="InterPro" id="IPR006145">
    <property type="entry name" value="PsdUridine_synth_RsuA/RluA"/>
</dbReference>
<keyword evidence="6" id="KW-1185">Reference proteome</keyword>
<dbReference type="RefSeq" id="WP_007069289.1">
    <property type="nucleotide sequence ID" value="NZ_GG698602.1"/>
</dbReference>
<accession>C9LLD9</accession>